<dbReference type="SUPFAM" id="SSF144232">
    <property type="entry name" value="HIT/MYND zinc finger-like"/>
    <property type="match status" value="1"/>
</dbReference>
<evidence type="ECO:0000256" key="3">
    <source>
        <dbReference type="ARBA" id="ARBA00022833"/>
    </source>
</evidence>
<dbReference type="Proteomes" id="UP000620124">
    <property type="component" value="Unassembled WGS sequence"/>
</dbReference>
<keyword evidence="7" id="KW-1185">Reference proteome</keyword>
<comment type="caution">
    <text evidence="6">The sequence shown here is derived from an EMBL/GenBank/DDBJ whole genome shotgun (WGS) entry which is preliminary data.</text>
</comment>
<keyword evidence="2 4" id="KW-0863">Zinc-finger</keyword>
<sequence>MNLDEDLGLDSEEVLSKLNEELEPVFRLVVILSGGCPGGRPPWAKDHTEPLNLWIQKAAGIELASPDSRLAERYWNLLLHNPKSTVYHLGIAHAQLILFTGVVTEEGFPGPSSRIEDFIRAGIHAEVAARAGHGRAPNVLKLGKIFQAYRYGEHRAVFGQWPYFWAAVDGWVAKKQAALDKDSAKRVVRPSRYKCAAPECRLEASTGRLLRASAIWYSGGGKCDDAYKPRYCTKECQVADWKNHKPICKPGLQTANAEPSRLTRSAMDPSIRLQRHDVAIGGGQGIVVTPRDSTAKSGGGQYSVNIGGVRLHSENEALSAQQLKDLVAAMKSGSKKGEGKGK</sequence>
<dbReference type="Gene3D" id="6.10.140.2220">
    <property type="match status" value="1"/>
</dbReference>
<evidence type="ECO:0000256" key="1">
    <source>
        <dbReference type="ARBA" id="ARBA00022723"/>
    </source>
</evidence>
<evidence type="ECO:0000256" key="4">
    <source>
        <dbReference type="PROSITE-ProRule" id="PRU00134"/>
    </source>
</evidence>
<evidence type="ECO:0000313" key="7">
    <source>
        <dbReference type="Proteomes" id="UP000620124"/>
    </source>
</evidence>
<dbReference type="PROSITE" id="PS50865">
    <property type="entry name" value="ZF_MYND_2"/>
    <property type="match status" value="1"/>
</dbReference>
<name>A0A8H7D3X8_9AGAR</name>
<protein>
    <recommendedName>
        <fullName evidence="5">MYND-type domain-containing protein</fullName>
    </recommendedName>
</protein>
<keyword evidence="1" id="KW-0479">Metal-binding</keyword>
<gene>
    <name evidence="6" type="ORF">MVEN_00855400</name>
</gene>
<dbReference type="Pfam" id="PF01753">
    <property type="entry name" value="zf-MYND"/>
    <property type="match status" value="1"/>
</dbReference>
<dbReference type="EMBL" id="JACAZI010000006">
    <property type="protein sequence ID" value="KAF7358076.1"/>
    <property type="molecule type" value="Genomic_DNA"/>
</dbReference>
<keyword evidence="3" id="KW-0862">Zinc</keyword>
<reference evidence="6" key="1">
    <citation type="submission" date="2020-05" db="EMBL/GenBank/DDBJ databases">
        <title>Mycena genomes resolve the evolution of fungal bioluminescence.</title>
        <authorList>
            <person name="Tsai I.J."/>
        </authorList>
    </citation>
    <scope>NUCLEOTIDE SEQUENCE</scope>
    <source>
        <strain evidence="6">CCC161011</strain>
    </source>
</reference>
<dbReference type="InterPro" id="IPR002893">
    <property type="entry name" value="Znf_MYND"/>
</dbReference>
<dbReference type="OrthoDB" id="432970at2759"/>
<dbReference type="AlphaFoldDB" id="A0A8H7D3X8"/>
<evidence type="ECO:0000259" key="5">
    <source>
        <dbReference type="PROSITE" id="PS50865"/>
    </source>
</evidence>
<accession>A0A8H7D3X8</accession>
<proteinExistence type="predicted"/>
<organism evidence="6 7">
    <name type="scientific">Mycena venus</name>
    <dbReference type="NCBI Taxonomy" id="2733690"/>
    <lineage>
        <taxon>Eukaryota</taxon>
        <taxon>Fungi</taxon>
        <taxon>Dikarya</taxon>
        <taxon>Basidiomycota</taxon>
        <taxon>Agaricomycotina</taxon>
        <taxon>Agaricomycetes</taxon>
        <taxon>Agaricomycetidae</taxon>
        <taxon>Agaricales</taxon>
        <taxon>Marasmiineae</taxon>
        <taxon>Mycenaceae</taxon>
        <taxon>Mycena</taxon>
    </lineage>
</organism>
<feature type="domain" description="MYND-type" evidence="5">
    <location>
        <begin position="197"/>
        <end position="248"/>
    </location>
</feature>
<dbReference type="GO" id="GO:0008270">
    <property type="term" value="F:zinc ion binding"/>
    <property type="evidence" value="ECO:0007669"/>
    <property type="project" value="UniProtKB-KW"/>
</dbReference>
<evidence type="ECO:0000256" key="2">
    <source>
        <dbReference type="ARBA" id="ARBA00022771"/>
    </source>
</evidence>
<evidence type="ECO:0000313" key="6">
    <source>
        <dbReference type="EMBL" id="KAF7358076.1"/>
    </source>
</evidence>